<sequence length="160" mass="18165">MSNIGLVLVFDFIRQAGRSGTNSPRRLNGILKRALIQGNSPGRLSPTQHEGIGCLLPSILHRRVHGKLLLKSQKNTPVPVTRSEGLFSESIRYAHQNNDFQILKSHQEMVPAWKQVTDSRDPWRIRSRPQSEKFWELFKQVHLCCSFPFGVKLPASLTKA</sequence>
<protein>
    <submittedName>
        <fullName evidence="1">Uncharacterized protein</fullName>
    </submittedName>
</protein>
<gene>
    <name evidence="1" type="ORF">NEZAVI_LOCUS8100</name>
</gene>
<dbReference type="Proteomes" id="UP001152798">
    <property type="component" value="Chromosome 4"/>
</dbReference>
<organism evidence="1 2">
    <name type="scientific">Nezara viridula</name>
    <name type="common">Southern green stink bug</name>
    <name type="synonym">Cimex viridulus</name>
    <dbReference type="NCBI Taxonomy" id="85310"/>
    <lineage>
        <taxon>Eukaryota</taxon>
        <taxon>Metazoa</taxon>
        <taxon>Ecdysozoa</taxon>
        <taxon>Arthropoda</taxon>
        <taxon>Hexapoda</taxon>
        <taxon>Insecta</taxon>
        <taxon>Pterygota</taxon>
        <taxon>Neoptera</taxon>
        <taxon>Paraneoptera</taxon>
        <taxon>Hemiptera</taxon>
        <taxon>Heteroptera</taxon>
        <taxon>Panheteroptera</taxon>
        <taxon>Pentatomomorpha</taxon>
        <taxon>Pentatomoidea</taxon>
        <taxon>Pentatomidae</taxon>
        <taxon>Pentatominae</taxon>
        <taxon>Nezara</taxon>
    </lineage>
</organism>
<evidence type="ECO:0000313" key="2">
    <source>
        <dbReference type="Proteomes" id="UP001152798"/>
    </source>
</evidence>
<keyword evidence="2" id="KW-1185">Reference proteome</keyword>
<reference evidence="1" key="1">
    <citation type="submission" date="2022-01" db="EMBL/GenBank/DDBJ databases">
        <authorList>
            <person name="King R."/>
        </authorList>
    </citation>
    <scope>NUCLEOTIDE SEQUENCE</scope>
</reference>
<dbReference type="EMBL" id="OV725080">
    <property type="protein sequence ID" value="CAH1398449.1"/>
    <property type="molecule type" value="Genomic_DNA"/>
</dbReference>
<accession>A0A9P0HAS4</accession>
<name>A0A9P0HAS4_NEZVI</name>
<dbReference type="AlphaFoldDB" id="A0A9P0HAS4"/>
<evidence type="ECO:0000313" key="1">
    <source>
        <dbReference type="EMBL" id="CAH1398449.1"/>
    </source>
</evidence>
<dbReference type="OrthoDB" id="10569132at2759"/>
<proteinExistence type="predicted"/>